<reference evidence="1 2" key="1">
    <citation type="submission" date="2014-04" db="EMBL/GenBank/DDBJ databases">
        <authorList>
            <consortium name="DOE Joint Genome Institute"/>
            <person name="Kuo A."/>
            <person name="Zuccaro A."/>
            <person name="Kohler A."/>
            <person name="Nagy L.G."/>
            <person name="Floudas D."/>
            <person name="Copeland A."/>
            <person name="Barry K.W."/>
            <person name="Cichocki N."/>
            <person name="Veneault-Fourrey C."/>
            <person name="LaButti K."/>
            <person name="Lindquist E.A."/>
            <person name="Lipzen A."/>
            <person name="Lundell T."/>
            <person name="Morin E."/>
            <person name="Murat C."/>
            <person name="Sun H."/>
            <person name="Tunlid A."/>
            <person name="Henrissat B."/>
            <person name="Grigoriev I.V."/>
            <person name="Hibbett D.S."/>
            <person name="Martin F."/>
            <person name="Nordberg H.P."/>
            <person name="Cantor M.N."/>
            <person name="Hua S.X."/>
        </authorList>
    </citation>
    <scope>NUCLEOTIDE SEQUENCE [LARGE SCALE GENOMIC DNA]</scope>
    <source>
        <strain evidence="1 2">MAFF 305830</strain>
    </source>
</reference>
<dbReference type="HOGENOM" id="CLU_067636_0_0_1"/>
<proteinExistence type="predicted"/>
<keyword evidence="2" id="KW-1185">Reference proteome</keyword>
<reference evidence="2" key="2">
    <citation type="submission" date="2015-01" db="EMBL/GenBank/DDBJ databases">
        <title>Evolutionary Origins and Diversification of the Mycorrhizal Mutualists.</title>
        <authorList>
            <consortium name="DOE Joint Genome Institute"/>
            <consortium name="Mycorrhizal Genomics Consortium"/>
            <person name="Kohler A."/>
            <person name="Kuo A."/>
            <person name="Nagy L.G."/>
            <person name="Floudas D."/>
            <person name="Copeland A."/>
            <person name="Barry K.W."/>
            <person name="Cichocki N."/>
            <person name="Veneault-Fourrey C."/>
            <person name="LaButti K."/>
            <person name="Lindquist E.A."/>
            <person name="Lipzen A."/>
            <person name="Lundell T."/>
            <person name="Morin E."/>
            <person name="Murat C."/>
            <person name="Riley R."/>
            <person name="Ohm R."/>
            <person name="Sun H."/>
            <person name="Tunlid A."/>
            <person name="Henrissat B."/>
            <person name="Grigoriev I.V."/>
            <person name="Hibbett D.S."/>
            <person name="Martin F."/>
        </authorList>
    </citation>
    <scope>NUCLEOTIDE SEQUENCE [LARGE SCALE GENOMIC DNA]</scope>
    <source>
        <strain evidence="2">MAFF 305830</strain>
    </source>
</reference>
<dbReference type="AlphaFoldDB" id="A0A0C3B8J4"/>
<dbReference type="EMBL" id="KN824296">
    <property type="protein sequence ID" value="KIM27796.1"/>
    <property type="molecule type" value="Genomic_DNA"/>
</dbReference>
<protein>
    <submittedName>
        <fullName evidence="1">Uncharacterized protein</fullName>
    </submittedName>
</protein>
<gene>
    <name evidence="1" type="ORF">M408DRAFT_329748</name>
</gene>
<evidence type="ECO:0000313" key="1">
    <source>
        <dbReference type="EMBL" id="KIM27796.1"/>
    </source>
</evidence>
<accession>A0A0C3B8J4</accession>
<dbReference type="Proteomes" id="UP000054097">
    <property type="component" value="Unassembled WGS sequence"/>
</dbReference>
<evidence type="ECO:0000313" key="2">
    <source>
        <dbReference type="Proteomes" id="UP000054097"/>
    </source>
</evidence>
<sequence>MQSPSDSNQRGHIDDSVCESVESCESLDWLFADQSPSDALFKELELEETRLHVKVSSAHRREVSHIKNIRNRREHVGQHNWSRVWDTMPTPFEPKVPQRDRTTGIWTPRKWVDEENLGDPRTAARLSYWRKGMCGCYSCDDLYTSMLNSYTRLQKANLQKLVRQYQRVKNGVNGPNRLHSGQTRKGTDWTDVAWELEMKSSDEVFCEDDFYQPPSLATSHSVDIMDLLKPGKRPRRQAVKAAPWRTLKVEAEPASPVLSILSSDSWDDISVASMDDFVLL</sequence>
<organism evidence="1 2">
    <name type="scientific">Serendipita vermifera MAFF 305830</name>
    <dbReference type="NCBI Taxonomy" id="933852"/>
    <lineage>
        <taxon>Eukaryota</taxon>
        <taxon>Fungi</taxon>
        <taxon>Dikarya</taxon>
        <taxon>Basidiomycota</taxon>
        <taxon>Agaricomycotina</taxon>
        <taxon>Agaricomycetes</taxon>
        <taxon>Sebacinales</taxon>
        <taxon>Serendipitaceae</taxon>
        <taxon>Serendipita</taxon>
    </lineage>
</organism>
<name>A0A0C3B8J4_SERVB</name>